<dbReference type="InterPro" id="IPR000253">
    <property type="entry name" value="FHA_dom"/>
</dbReference>
<dbReference type="EMBL" id="LKEA01000079">
    <property type="protein sequence ID" value="ROV88464.1"/>
    <property type="molecule type" value="Genomic_DNA"/>
</dbReference>
<feature type="region of interest" description="Disordered" evidence="8">
    <location>
        <begin position="674"/>
        <end position="827"/>
    </location>
</feature>
<evidence type="ECO:0000256" key="7">
    <source>
        <dbReference type="ARBA" id="ARBA00044757"/>
    </source>
</evidence>
<sequence length="827" mass="92705">MWILESDGDIFGGRRLWLRPGKRYLFGRISGEAGCFVIQEKTISRKHLTIQVAEVKEGEGSSLRSRSTVTIEDLKTKIGTWVNEKSIKGERFDLIKDHNEIKLGHYKETFRISWQPVVLSFSFTKSELRNDPWAHIRQKLEPIDVKFLAEYDYTNTTHVVSKKRNTSKVLQALINGKYIVNDAFMEAVLEAATPRPDDNGAETSALEVDFDGNWPDAMQYLPPRIDAPGNNQPDEIFRPDARRREILDGYTFIFYEEKRYEDLFPAITSAKGKTLLNKVVPGETAIDDFIRYVKEIAGEKGLGEFEDGSEGKGVVVVRYLPPPDDEHGDWFLAFYNQVALRLDHRPVEPRDFLPAILEVEPAQLRRPLEYDPTQPEPAVSQPALRPGGANNGTAMEVDQIQERSEVIEESPPPPPRTRKRERRAPRSRFKGFDVEMDEDEVEQPASAKMPDAAAEASQGMFMTQQEDSSTQTGRKRALPEPDRDIMEDVAPTAAAIKRRRLARGEDPVPPPRDPTPPAAPPEGAKAAPTPPPPQRKGKGVVKGKAKRTGPTDPDDILDLAIRHREEEDAAAQTERERLERELRDGEVDYEAIRRLTIVEPMEINRPAQNQRSREQDIEEGRWDPRWNGRKNFKKFRKQGEPAGRPQQRVIMSLEPVRMKEYGIGDDYWLEGVANTQSHKGGKSHPQAQSQTAPTQTLGRSQAARKDKERGVYAIGSDDSESGPGEDGEGGEEDESLPEVINIEAAPSRSRKGKAAAIQASVKQSQAALGQSTRGTRQAAGSKRAAAEPPAKEKPAKKRAATRSTRQVDASDEEESDDGLNFKFGKRR</sequence>
<dbReference type="Gene3D" id="3.40.50.10190">
    <property type="entry name" value="BRCT domain"/>
    <property type="match status" value="1"/>
</dbReference>
<feature type="compositionally biased region" description="Basic and acidic residues" evidence="8">
    <location>
        <begin position="573"/>
        <end position="585"/>
    </location>
</feature>
<keyword evidence="3" id="KW-0158">Chromosome</keyword>
<dbReference type="Pfam" id="PF00498">
    <property type="entry name" value="FHA"/>
    <property type="match status" value="1"/>
</dbReference>
<dbReference type="PANTHER" id="PTHR12162">
    <property type="entry name" value="NIBRIN-RELATED"/>
    <property type="match status" value="1"/>
</dbReference>
<comment type="caution">
    <text evidence="10">The sequence shown here is derived from an EMBL/GenBank/DDBJ whole genome shotgun (WGS) entry which is preliminary data.</text>
</comment>
<dbReference type="GO" id="GO:0000724">
    <property type="term" value="P:double-strand break repair via homologous recombination"/>
    <property type="evidence" value="ECO:0007669"/>
    <property type="project" value="TreeGrafter"/>
</dbReference>
<dbReference type="GO" id="GO:0007095">
    <property type="term" value="P:mitotic G2 DNA damage checkpoint signaling"/>
    <property type="evidence" value="ECO:0007669"/>
    <property type="project" value="InterPro"/>
</dbReference>
<dbReference type="InterPro" id="IPR040227">
    <property type="entry name" value="Nibrin-rel"/>
</dbReference>
<proteinExistence type="inferred from homology"/>
<feature type="compositionally biased region" description="Basic residues" evidence="8">
    <location>
        <begin position="627"/>
        <end position="636"/>
    </location>
</feature>
<evidence type="ECO:0000256" key="2">
    <source>
        <dbReference type="ARBA" id="ARBA00004286"/>
    </source>
</evidence>
<dbReference type="AlphaFoldDB" id="A0A423VBZ3"/>
<feature type="compositionally biased region" description="Acidic residues" evidence="8">
    <location>
        <begin position="717"/>
        <end position="736"/>
    </location>
</feature>
<keyword evidence="6" id="KW-0539">Nucleus</keyword>
<dbReference type="GO" id="GO:0005694">
    <property type="term" value="C:chromosome"/>
    <property type="evidence" value="ECO:0007669"/>
    <property type="project" value="UniProtKB-SubCell"/>
</dbReference>
<dbReference type="CDD" id="cd17741">
    <property type="entry name" value="BRCT_nibrin"/>
    <property type="match status" value="1"/>
</dbReference>
<feature type="compositionally biased region" description="Basic residues" evidence="8">
    <location>
        <begin position="416"/>
        <end position="429"/>
    </location>
</feature>
<dbReference type="GO" id="GO:0030870">
    <property type="term" value="C:Mre11 complex"/>
    <property type="evidence" value="ECO:0007669"/>
    <property type="project" value="InterPro"/>
</dbReference>
<dbReference type="Pfam" id="PF16508">
    <property type="entry name" value="NIBRIN_BRCT_II"/>
    <property type="match status" value="1"/>
</dbReference>
<evidence type="ECO:0000256" key="5">
    <source>
        <dbReference type="ARBA" id="ARBA00023204"/>
    </source>
</evidence>
<keyword evidence="4" id="KW-0227">DNA damage</keyword>
<reference evidence="10 11" key="1">
    <citation type="submission" date="2015-09" db="EMBL/GenBank/DDBJ databases">
        <title>Host preference determinants of Valsa canker pathogens revealed by comparative genomics.</title>
        <authorList>
            <person name="Yin Z."/>
            <person name="Huang L."/>
        </authorList>
    </citation>
    <scope>NUCLEOTIDE SEQUENCE [LARGE SCALE GENOMIC DNA]</scope>
    <source>
        <strain evidence="10 11">03-1</strain>
    </source>
</reference>
<dbReference type="InterPro" id="IPR032429">
    <property type="entry name" value="Nibrin_BRCT2"/>
</dbReference>
<evidence type="ECO:0000256" key="6">
    <source>
        <dbReference type="ARBA" id="ARBA00023242"/>
    </source>
</evidence>
<gene>
    <name evidence="10" type="ORF">VMCG_10449</name>
</gene>
<protein>
    <recommendedName>
        <fullName evidence="9">FHA domain-containing protein</fullName>
    </recommendedName>
</protein>
<feature type="compositionally biased region" description="Polar residues" evidence="8">
    <location>
        <begin position="760"/>
        <end position="775"/>
    </location>
</feature>
<dbReference type="InterPro" id="IPR036420">
    <property type="entry name" value="BRCT_dom_sf"/>
</dbReference>
<dbReference type="PANTHER" id="PTHR12162:SF0">
    <property type="entry name" value="NIBRIN"/>
    <property type="match status" value="1"/>
</dbReference>
<evidence type="ECO:0000313" key="10">
    <source>
        <dbReference type="EMBL" id="ROV88464.1"/>
    </source>
</evidence>
<comment type="subcellular location">
    <subcellularLocation>
        <location evidence="2">Chromosome</location>
    </subcellularLocation>
    <subcellularLocation>
        <location evidence="1">Nucleus</location>
    </subcellularLocation>
</comment>
<evidence type="ECO:0000256" key="4">
    <source>
        <dbReference type="ARBA" id="ARBA00022763"/>
    </source>
</evidence>
<feature type="region of interest" description="Disordered" evidence="8">
    <location>
        <begin position="603"/>
        <end position="651"/>
    </location>
</feature>
<organism evidence="10 11">
    <name type="scientific">Cytospora schulzeri</name>
    <dbReference type="NCBI Taxonomy" id="448051"/>
    <lineage>
        <taxon>Eukaryota</taxon>
        <taxon>Fungi</taxon>
        <taxon>Dikarya</taxon>
        <taxon>Ascomycota</taxon>
        <taxon>Pezizomycotina</taxon>
        <taxon>Sordariomycetes</taxon>
        <taxon>Sordariomycetidae</taxon>
        <taxon>Diaporthales</taxon>
        <taxon>Cytosporaceae</taxon>
        <taxon>Cytospora</taxon>
    </lineage>
</organism>
<dbReference type="GO" id="GO:0003684">
    <property type="term" value="F:damaged DNA binding"/>
    <property type="evidence" value="ECO:0007669"/>
    <property type="project" value="TreeGrafter"/>
</dbReference>
<evidence type="ECO:0000256" key="3">
    <source>
        <dbReference type="ARBA" id="ARBA00022454"/>
    </source>
</evidence>
<feature type="compositionally biased region" description="Pro residues" evidence="8">
    <location>
        <begin position="507"/>
        <end position="520"/>
    </location>
</feature>
<dbReference type="SMART" id="SM00240">
    <property type="entry name" value="FHA"/>
    <property type="match status" value="1"/>
</dbReference>
<dbReference type="OrthoDB" id="552194at2759"/>
<evidence type="ECO:0000256" key="1">
    <source>
        <dbReference type="ARBA" id="ARBA00004123"/>
    </source>
</evidence>
<keyword evidence="5" id="KW-0234">DNA repair</keyword>
<dbReference type="STRING" id="356882.A0A423VBZ3"/>
<feature type="compositionally biased region" description="Basic and acidic residues" evidence="8">
    <location>
        <begin position="477"/>
        <end position="486"/>
    </location>
</feature>
<feature type="domain" description="FHA" evidence="9">
    <location>
        <begin position="24"/>
        <end position="87"/>
    </location>
</feature>
<dbReference type="Proteomes" id="UP000283895">
    <property type="component" value="Unassembled WGS sequence"/>
</dbReference>
<dbReference type="PROSITE" id="PS50006">
    <property type="entry name" value="FHA_DOMAIN"/>
    <property type="match status" value="1"/>
</dbReference>
<comment type="similarity">
    <text evidence="7">Belongs to the Nibrin family.</text>
</comment>
<name>A0A423VBZ3_9PEZI</name>
<dbReference type="SUPFAM" id="SSF52113">
    <property type="entry name" value="BRCT domain"/>
    <property type="match status" value="1"/>
</dbReference>
<evidence type="ECO:0000259" key="9">
    <source>
        <dbReference type="PROSITE" id="PS50006"/>
    </source>
</evidence>
<feature type="compositionally biased region" description="Basic residues" evidence="8">
    <location>
        <begin position="535"/>
        <end position="547"/>
    </location>
</feature>
<dbReference type="InterPro" id="IPR008984">
    <property type="entry name" value="SMAD_FHA_dom_sf"/>
</dbReference>
<feature type="compositionally biased region" description="Low complexity" evidence="8">
    <location>
        <begin position="685"/>
        <end position="696"/>
    </location>
</feature>
<dbReference type="Gene3D" id="2.60.200.20">
    <property type="match status" value="1"/>
</dbReference>
<feature type="compositionally biased region" description="Polar residues" evidence="8">
    <location>
        <begin position="460"/>
        <end position="472"/>
    </location>
</feature>
<evidence type="ECO:0000256" key="8">
    <source>
        <dbReference type="SAM" id="MobiDB-lite"/>
    </source>
</evidence>
<feature type="region of interest" description="Disordered" evidence="8">
    <location>
        <begin position="368"/>
        <end position="585"/>
    </location>
</feature>
<dbReference type="CDD" id="cd22667">
    <property type="entry name" value="FHA_NBN"/>
    <property type="match status" value="1"/>
</dbReference>
<feature type="compositionally biased region" description="Basic and acidic residues" evidence="8">
    <location>
        <begin position="611"/>
        <end position="626"/>
    </location>
</feature>
<keyword evidence="11" id="KW-1185">Reference proteome</keyword>
<evidence type="ECO:0000313" key="11">
    <source>
        <dbReference type="Proteomes" id="UP000283895"/>
    </source>
</evidence>
<accession>A0A423VBZ3</accession>
<dbReference type="SUPFAM" id="SSF49879">
    <property type="entry name" value="SMAD/FHA domain"/>
    <property type="match status" value="1"/>
</dbReference>